<dbReference type="SMART" id="SM00028">
    <property type="entry name" value="TPR"/>
    <property type="match status" value="8"/>
</dbReference>
<dbReference type="PANTHER" id="PTHR12558">
    <property type="entry name" value="CELL DIVISION CYCLE 16,23,27"/>
    <property type="match status" value="1"/>
</dbReference>
<feature type="compositionally biased region" description="Polar residues" evidence="8">
    <location>
        <begin position="350"/>
        <end position="359"/>
    </location>
</feature>
<dbReference type="InterPro" id="IPR011990">
    <property type="entry name" value="TPR-like_helical_dom_sf"/>
</dbReference>
<feature type="repeat" description="TPR" evidence="7">
    <location>
        <begin position="530"/>
        <end position="563"/>
    </location>
</feature>
<dbReference type="GO" id="GO:0031145">
    <property type="term" value="P:anaphase-promoting complex-dependent catabolic process"/>
    <property type="evidence" value="ECO:0007669"/>
    <property type="project" value="TreeGrafter"/>
</dbReference>
<evidence type="ECO:0000256" key="1">
    <source>
        <dbReference type="ARBA" id="ARBA00004123"/>
    </source>
</evidence>
<gene>
    <name evidence="9" type="ORF">Pcinc_026652</name>
</gene>
<comment type="subcellular location">
    <subcellularLocation>
        <location evidence="1">Nucleus</location>
    </subcellularLocation>
</comment>
<dbReference type="SUPFAM" id="SSF48452">
    <property type="entry name" value="TPR-like"/>
    <property type="match status" value="2"/>
</dbReference>
<dbReference type="Pfam" id="PF13181">
    <property type="entry name" value="TPR_8"/>
    <property type="match status" value="1"/>
</dbReference>
<comment type="caution">
    <text evidence="9">The sequence shown here is derived from an EMBL/GenBank/DDBJ whole genome shotgun (WGS) entry which is preliminary data.</text>
</comment>
<keyword evidence="4" id="KW-0539">Nucleus</keyword>
<evidence type="ECO:0000313" key="10">
    <source>
        <dbReference type="Proteomes" id="UP001286313"/>
    </source>
</evidence>
<feature type="repeat" description="TPR" evidence="7">
    <location>
        <begin position="666"/>
        <end position="699"/>
    </location>
</feature>
<feature type="repeat" description="TPR" evidence="7">
    <location>
        <begin position="768"/>
        <end position="801"/>
    </location>
</feature>
<evidence type="ECO:0000256" key="8">
    <source>
        <dbReference type="SAM" id="MobiDB-lite"/>
    </source>
</evidence>
<dbReference type="PANTHER" id="PTHR12558:SF13">
    <property type="entry name" value="CELL DIVISION CYCLE PROTEIN 27 HOMOLOG"/>
    <property type="match status" value="1"/>
</dbReference>
<dbReference type="GO" id="GO:0005737">
    <property type="term" value="C:cytoplasm"/>
    <property type="evidence" value="ECO:0007669"/>
    <property type="project" value="TreeGrafter"/>
</dbReference>
<dbReference type="Pfam" id="PF00515">
    <property type="entry name" value="TPR_1"/>
    <property type="match status" value="1"/>
</dbReference>
<proteinExistence type="inferred from homology"/>
<dbReference type="FunFam" id="1.25.40.10:FF:000018">
    <property type="entry name" value="Cell division cycle protein 27 homolog B"/>
    <property type="match status" value="1"/>
</dbReference>
<dbReference type="GO" id="GO:0016567">
    <property type="term" value="P:protein ubiquitination"/>
    <property type="evidence" value="ECO:0007669"/>
    <property type="project" value="TreeGrafter"/>
</dbReference>
<feature type="region of interest" description="Disordered" evidence="8">
    <location>
        <begin position="814"/>
        <end position="849"/>
    </location>
</feature>
<feature type="repeat" description="TPR" evidence="7">
    <location>
        <begin position="598"/>
        <end position="631"/>
    </location>
</feature>
<dbReference type="PROSITE" id="PS50005">
    <property type="entry name" value="TPR"/>
    <property type="match status" value="5"/>
</dbReference>
<dbReference type="Pfam" id="PF13432">
    <property type="entry name" value="TPR_16"/>
    <property type="match status" value="1"/>
</dbReference>
<reference evidence="9" key="1">
    <citation type="submission" date="2023-10" db="EMBL/GenBank/DDBJ databases">
        <title>Genome assemblies of two species of porcelain crab, Petrolisthes cinctipes and Petrolisthes manimaculis (Anomura: Porcellanidae).</title>
        <authorList>
            <person name="Angst P."/>
        </authorList>
    </citation>
    <scope>NUCLEOTIDE SEQUENCE</scope>
    <source>
        <strain evidence="9">PB745_01</strain>
        <tissue evidence="9">Gill</tissue>
    </source>
</reference>
<comment type="similarity">
    <text evidence="5">Belongs to the APC3/CDC27 family.</text>
</comment>
<protein>
    <recommendedName>
        <fullName evidence="6">Cell division cycle protein 27 homolog</fullName>
    </recommendedName>
</protein>
<dbReference type="InterPro" id="IPR019734">
    <property type="entry name" value="TPR_rpt"/>
</dbReference>
<evidence type="ECO:0000256" key="6">
    <source>
        <dbReference type="ARBA" id="ARBA00039307"/>
    </source>
</evidence>
<sequence>MLVQEPVQAAIWHCLNHYAYLDATFMAERLLAEVDSDEALHLVATSYYRSGKPGRAYSVLRSRGTRTPQLRFLMARCCYDLTKLEEAETVLTGGSVLHPKTMEELSTEYGDLACFALQLLGLICARTERLARAAEAFKRSLKLNPFLWQSFVALCDQGDKCDPSKVFRLDGLESLSGCHGNTVLTLVNNTHPITPDTVLTNSITTNTTTTPATHDTTTTTQSHIHQQQQQQQQQTPLLTPLQNTSNNVVMGSGVVQTPTNTPVPLTSLNTPVAITLTSTVDSGDGGVLQAPKKKKAVRIRSVMGGPRSLSPLTPSFGVLPLEAITPVGDMDHSSTLSNTSVAFLTPSPLSLSQLDSEPNTKVPPPLSKRILCRKTKDSPLVLNKPAVFAPAGNNSNFQSPPTGQPNPNVRRSSRLFGNSNSVKENNKSPARKTKTRSAKSQSSLSELNEKNRSSENQQDIISPSDKPFSEKPTTPQSLAQHALTIQKQSAEGLMWLLREVGAAYQQLCQYNCKRAVELLTALPSNHYHTGWVLAHIGKAYFEMNDYLHAARVFGEVRELEPHRLQLMEYYSTALWHLQKEVQLSALAQELVEEDRDCPQAWCAAGNCFSLQKEHEAAIRFFSRAIQVDPNFAYAYTLLGHEHIATEELDNALSCYRSAVRIDPRHYNAWYGIGLVLFKQERFAQAESHFKKALAIHPHSSVLMCHVAVVEHALQKSSAALVTLNRALSVEPRNPLCKYHRASILHATDHHHQALLELNHLKEIVPKESNVYFLLGKVHKKLGQTHLALMNFSWAMDLDPKGANNQFKEAIDPAINRFPSDDDDDTTNNNPHDNGSESCSLAAGESSQESLILEPHRINVETLSDDSL</sequence>
<dbReference type="GO" id="GO:0051301">
    <property type="term" value="P:cell division"/>
    <property type="evidence" value="ECO:0007669"/>
    <property type="project" value="TreeGrafter"/>
</dbReference>
<dbReference type="GO" id="GO:0005680">
    <property type="term" value="C:anaphase-promoting complex"/>
    <property type="evidence" value="ECO:0007669"/>
    <property type="project" value="TreeGrafter"/>
</dbReference>
<dbReference type="GO" id="GO:0007091">
    <property type="term" value="P:metaphase/anaphase transition of mitotic cell cycle"/>
    <property type="evidence" value="ECO:0007669"/>
    <property type="project" value="TreeGrafter"/>
</dbReference>
<evidence type="ECO:0000256" key="7">
    <source>
        <dbReference type="PROSITE-ProRule" id="PRU00339"/>
    </source>
</evidence>
<keyword evidence="3 7" id="KW-0802">TPR repeat</keyword>
<feature type="region of interest" description="Disordered" evidence="8">
    <location>
        <begin position="202"/>
        <end position="235"/>
    </location>
</feature>
<evidence type="ECO:0000256" key="4">
    <source>
        <dbReference type="ARBA" id="ARBA00023242"/>
    </source>
</evidence>
<evidence type="ECO:0000256" key="5">
    <source>
        <dbReference type="ARBA" id="ARBA00038210"/>
    </source>
</evidence>
<organism evidence="9 10">
    <name type="scientific">Petrolisthes cinctipes</name>
    <name type="common">Flat porcelain crab</name>
    <dbReference type="NCBI Taxonomy" id="88211"/>
    <lineage>
        <taxon>Eukaryota</taxon>
        <taxon>Metazoa</taxon>
        <taxon>Ecdysozoa</taxon>
        <taxon>Arthropoda</taxon>
        <taxon>Crustacea</taxon>
        <taxon>Multicrustacea</taxon>
        <taxon>Malacostraca</taxon>
        <taxon>Eumalacostraca</taxon>
        <taxon>Eucarida</taxon>
        <taxon>Decapoda</taxon>
        <taxon>Pleocyemata</taxon>
        <taxon>Anomura</taxon>
        <taxon>Galatheoidea</taxon>
        <taxon>Porcellanidae</taxon>
        <taxon>Petrolisthes</taxon>
    </lineage>
</organism>
<feature type="repeat" description="TPR" evidence="7">
    <location>
        <begin position="632"/>
        <end position="665"/>
    </location>
</feature>
<accession>A0AAE1KBZ2</accession>
<dbReference type="Gene3D" id="1.25.40.10">
    <property type="entry name" value="Tetratricopeptide repeat domain"/>
    <property type="match status" value="4"/>
</dbReference>
<keyword evidence="10" id="KW-1185">Reference proteome</keyword>
<feature type="region of interest" description="Disordered" evidence="8">
    <location>
        <begin position="386"/>
        <end position="477"/>
    </location>
</feature>
<feature type="compositionally biased region" description="Polar residues" evidence="8">
    <location>
        <begin position="392"/>
        <end position="423"/>
    </location>
</feature>
<keyword evidence="2" id="KW-0677">Repeat</keyword>
<evidence type="ECO:0000256" key="2">
    <source>
        <dbReference type="ARBA" id="ARBA00022737"/>
    </source>
</evidence>
<feature type="region of interest" description="Disordered" evidence="8">
    <location>
        <begin position="350"/>
        <end position="371"/>
    </location>
</feature>
<dbReference type="EMBL" id="JAWQEG010003103">
    <property type="protein sequence ID" value="KAK3867925.1"/>
    <property type="molecule type" value="Genomic_DNA"/>
</dbReference>
<dbReference type="Pfam" id="PF12895">
    <property type="entry name" value="ANAPC3"/>
    <property type="match status" value="1"/>
</dbReference>
<evidence type="ECO:0000256" key="3">
    <source>
        <dbReference type="ARBA" id="ARBA00022803"/>
    </source>
</evidence>
<name>A0AAE1KBZ2_PETCI</name>
<evidence type="ECO:0000313" key="9">
    <source>
        <dbReference type="EMBL" id="KAK3867925.1"/>
    </source>
</evidence>
<dbReference type="AlphaFoldDB" id="A0AAE1KBZ2"/>
<dbReference type="Proteomes" id="UP001286313">
    <property type="component" value="Unassembled WGS sequence"/>
</dbReference>
<dbReference type="PROSITE" id="PS50293">
    <property type="entry name" value="TPR_REGION"/>
    <property type="match status" value="1"/>
</dbReference>